<dbReference type="SUPFAM" id="SSF56784">
    <property type="entry name" value="HAD-like"/>
    <property type="match status" value="1"/>
</dbReference>
<gene>
    <name evidence="7" type="ORF">pdam_00002887</name>
</gene>
<keyword evidence="8" id="KW-1185">Reference proteome</keyword>
<dbReference type="EMBL" id="RCHS01002011">
    <property type="protein sequence ID" value="RMX50063.1"/>
    <property type="molecule type" value="Genomic_DNA"/>
</dbReference>
<dbReference type="NCBIfam" id="TIGR01691">
    <property type="entry name" value="enolase-ppase"/>
    <property type="match status" value="1"/>
</dbReference>
<dbReference type="PANTHER" id="PTHR20371">
    <property type="entry name" value="ENOLASE-PHOSPHATASE E1"/>
    <property type="match status" value="1"/>
</dbReference>
<proteinExistence type="inferred from homology"/>
<organism evidence="7 8">
    <name type="scientific">Pocillopora damicornis</name>
    <name type="common">Cauliflower coral</name>
    <name type="synonym">Millepora damicornis</name>
    <dbReference type="NCBI Taxonomy" id="46731"/>
    <lineage>
        <taxon>Eukaryota</taxon>
        <taxon>Metazoa</taxon>
        <taxon>Cnidaria</taxon>
        <taxon>Anthozoa</taxon>
        <taxon>Hexacorallia</taxon>
        <taxon>Scleractinia</taxon>
        <taxon>Astrocoeniina</taxon>
        <taxon>Pocilloporidae</taxon>
        <taxon>Pocillopora</taxon>
    </lineage>
</organism>
<dbReference type="SFLD" id="SFLDG01129">
    <property type="entry name" value="C1.5:_HAD__Beta-PGM__Phosphata"/>
    <property type="match status" value="1"/>
</dbReference>
<evidence type="ECO:0000256" key="6">
    <source>
        <dbReference type="SAM" id="SignalP"/>
    </source>
</evidence>
<dbReference type="Proteomes" id="UP000275408">
    <property type="component" value="Unassembled WGS sequence"/>
</dbReference>
<dbReference type="FunFam" id="3.40.50.1000:FF:000079">
    <property type="entry name" value="Enolase-phosphatase E1"/>
    <property type="match status" value="1"/>
</dbReference>
<dbReference type="Gene3D" id="3.40.50.1000">
    <property type="entry name" value="HAD superfamily/HAD-like"/>
    <property type="match status" value="1"/>
</dbReference>
<sequence>RRRPHKRCLKVLKVIILLAEVDHKGPMENQKTGSKEGSLENKFDYDVVLLDIEGTTTPISFVKDVLFPYARDNVRAFLEKSWGTDQCQEDVKALRNQAKKDKDMEDIVLIPDEEENLSEDNSRTSKETIMDAVVANVIWQMNSDRKTTALKQLQGHIWRKAFNDGVIKGEVFDDVVTAFKRWTSNKIKIYIYSSGSTDSQKLLFGNSKFGNILQYISGHFDTTVGAKIESESYSKIADAVDMKPSRILFITDIVKESRAAFKAGYRTAISVRPGNAPLTDEDKRDFKVISTFDELFEDTEELSHATKKSKVAD</sequence>
<feature type="signal peptide" evidence="6">
    <location>
        <begin position="1"/>
        <end position="23"/>
    </location>
</feature>
<evidence type="ECO:0000256" key="5">
    <source>
        <dbReference type="ARBA" id="ARBA00023167"/>
    </source>
</evidence>
<feature type="non-terminal residue" evidence="7">
    <location>
        <position position="1"/>
    </location>
</feature>
<evidence type="ECO:0000313" key="8">
    <source>
        <dbReference type="Proteomes" id="UP000275408"/>
    </source>
</evidence>
<dbReference type="AlphaFoldDB" id="A0A3M6U8S4"/>
<dbReference type="SFLD" id="SFLDG01133">
    <property type="entry name" value="C1.5.4:_Enolase-phosphatase_Li"/>
    <property type="match status" value="1"/>
</dbReference>
<evidence type="ECO:0000256" key="1">
    <source>
        <dbReference type="ARBA" id="ARBA00022605"/>
    </source>
</evidence>
<dbReference type="OrthoDB" id="272500at2759"/>
<dbReference type="InterPro" id="IPR023214">
    <property type="entry name" value="HAD_sf"/>
</dbReference>
<keyword evidence="2" id="KW-0479">Metal-binding</keyword>
<accession>A0A3M6U8S4</accession>
<dbReference type="Pfam" id="PF00702">
    <property type="entry name" value="Hydrolase"/>
    <property type="match status" value="1"/>
</dbReference>
<name>A0A3M6U8S4_POCDA</name>
<dbReference type="GO" id="GO:0019509">
    <property type="term" value="P:L-methionine salvage from methylthioadenosine"/>
    <property type="evidence" value="ECO:0007669"/>
    <property type="project" value="InterPro"/>
</dbReference>
<dbReference type="InterPro" id="IPR006439">
    <property type="entry name" value="HAD-SF_hydro_IA"/>
</dbReference>
<keyword evidence="5" id="KW-0486">Methionine biosynthesis</keyword>
<dbReference type="CDD" id="cd01629">
    <property type="entry name" value="HAD_EP"/>
    <property type="match status" value="1"/>
</dbReference>
<keyword evidence="4" id="KW-0460">Magnesium</keyword>
<dbReference type="SFLD" id="SFLDS00003">
    <property type="entry name" value="Haloacid_Dehalogenase"/>
    <property type="match status" value="1"/>
</dbReference>
<keyword evidence="6" id="KW-0732">Signal</keyword>
<dbReference type="InterPro" id="IPR036412">
    <property type="entry name" value="HAD-like_sf"/>
</dbReference>
<dbReference type="STRING" id="46731.A0A3M6U8S4"/>
<feature type="chain" id="PRO_5018070170" description="Acireductone synthase" evidence="6">
    <location>
        <begin position="24"/>
        <end position="313"/>
    </location>
</feature>
<comment type="caution">
    <text evidence="7">The sequence shown here is derived from an EMBL/GenBank/DDBJ whole genome shotgun (WGS) entry which is preliminary data.</text>
</comment>
<dbReference type="Gene3D" id="1.10.720.60">
    <property type="match status" value="1"/>
</dbReference>
<dbReference type="PANTHER" id="PTHR20371:SF1">
    <property type="entry name" value="ENOLASE-PHOSPHATASE E1"/>
    <property type="match status" value="1"/>
</dbReference>
<protein>
    <recommendedName>
        <fullName evidence="9">Acireductone synthase</fullName>
    </recommendedName>
</protein>
<evidence type="ECO:0000313" key="7">
    <source>
        <dbReference type="EMBL" id="RMX50063.1"/>
    </source>
</evidence>
<reference evidence="7 8" key="1">
    <citation type="journal article" date="2018" name="Sci. Rep.">
        <title>Comparative analysis of the Pocillopora damicornis genome highlights role of immune system in coral evolution.</title>
        <authorList>
            <person name="Cunning R."/>
            <person name="Bay R.A."/>
            <person name="Gillette P."/>
            <person name="Baker A.C."/>
            <person name="Traylor-Knowles N."/>
        </authorList>
    </citation>
    <scope>NUCLEOTIDE SEQUENCE [LARGE SCALE GENOMIC DNA]</scope>
    <source>
        <strain evidence="7">RSMAS</strain>
        <tissue evidence="7">Whole animal</tissue>
    </source>
</reference>
<dbReference type="InterPro" id="IPR027511">
    <property type="entry name" value="ENOPH1_eukaryotes"/>
</dbReference>
<dbReference type="SFLD" id="SFLDF00044">
    <property type="entry name" value="enolase-phosphatase"/>
    <property type="match status" value="1"/>
</dbReference>
<dbReference type="GO" id="GO:0043874">
    <property type="term" value="F:acireductone synthase activity"/>
    <property type="evidence" value="ECO:0007669"/>
    <property type="project" value="InterPro"/>
</dbReference>
<keyword evidence="3" id="KW-0378">Hydrolase</keyword>
<evidence type="ECO:0008006" key="9">
    <source>
        <dbReference type="Google" id="ProtNLM"/>
    </source>
</evidence>
<dbReference type="HAMAP" id="MF_03117">
    <property type="entry name" value="Salvage_MtnC_euk"/>
    <property type="match status" value="1"/>
</dbReference>
<evidence type="ECO:0000256" key="2">
    <source>
        <dbReference type="ARBA" id="ARBA00022723"/>
    </source>
</evidence>
<evidence type="ECO:0000256" key="4">
    <source>
        <dbReference type="ARBA" id="ARBA00022842"/>
    </source>
</evidence>
<dbReference type="NCBIfam" id="TIGR01549">
    <property type="entry name" value="HAD-SF-IA-v1"/>
    <property type="match status" value="1"/>
</dbReference>
<dbReference type="InterPro" id="IPR023943">
    <property type="entry name" value="Enolase-ppase_E1"/>
</dbReference>
<dbReference type="GO" id="GO:0000287">
    <property type="term" value="F:magnesium ion binding"/>
    <property type="evidence" value="ECO:0007669"/>
    <property type="project" value="InterPro"/>
</dbReference>
<keyword evidence="1" id="KW-0028">Amino-acid biosynthesis</keyword>
<evidence type="ECO:0000256" key="3">
    <source>
        <dbReference type="ARBA" id="ARBA00022801"/>
    </source>
</evidence>